<comment type="caution">
    <text evidence="9">The sequence shown here is derived from an EMBL/GenBank/DDBJ whole genome shotgun (WGS) entry which is preliminary data.</text>
</comment>
<dbReference type="SUPFAM" id="SSF161098">
    <property type="entry name" value="MetI-like"/>
    <property type="match status" value="1"/>
</dbReference>
<dbReference type="Gene3D" id="1.10.3720.10">
    <property type="entry name" value="MetI-like"/>
    <property type="match status" value="1"/>
</dbReference>
<dbReference type="InterPro" id="IPR050901">
    <property type="entry name" value="BP-dep_ABC_trans_perm"/>
</dbReference>
<evidence type="ECO:0000256" key="6">
    <source>
        <dbReference type="ARBA" id="ARBA00023136"/>
    </source>
</evidence>
<evidence type="ECO:0000259" key="8">
    <source>
        <dbReference type="PROSITE" id="PS50928"/>
    </source>
</evidence>
<dbReference type="InterPro" id="IPR000515">
    <property type="entry name" value="MetI-like"/>
</dbReference>
<gene>
    <name evidence="9" type="ORF">J2Z66_000403</name>
</gene>
<name>A0ABS4IMK8_9BACL</name>
<proteinExistence type="inferred from homology"/>
<organism evidence="9 10">
    <name type="scientific">Paenibacillus eucommiae</name>
    <dbReference type="NCBI Taxonomy" id="1355755"/>
    <lineage>
        <taxon>Bacteria</taxon>
        <taxon>Bacillati</taxon>
        <taxon>Bacillota</taxon>
        <taxon>Bacilli</taxon>
        <taxon>Bacillales</taxon>
        <taxon>Paenibacillaceae</taxon>
        <taxon>Paenibacillus</taxon>
    </lineage>
</organism>
<feature type="transmembrane region" description="Helical" evidence="7">
    <location>
        <begin position="12"/>
        <end position="33"/>
    </location>
</feature>
<sequence>MLRYLGKPAVWTVFILLFFTQVYPLLWLLLYSFKTKKEILSGRFFSLPAEFQWSNYAQAYESGHYLRYLFNSLFVASITVFVTLLLSSMVSYAITRFGWRWGKLVMLVFMTGIMIPLQSTLLPLVVLFKKMGILNTHLSLILPYIAFAIPIAIFILSGFFNTVPRELEESAAIDGASVYRTFFSIMLPIIVPPLTTVTILTFIDVWNEYIMASTFISSISLKTLPFGIYSFFSQYSTNYGVIGAYLILGMLPVMLVYFALSEKITKGMVAGAIKG</sequence>
<feature type="domain" description="ABC transmembrane type-1" evidence="8">
    <location>
        <begin position="69"/>
        <end position="260"/>
    </location>
</feature>
<feature type="transmembrane region" description="Helical" evidence="7">
    <location>
        <begin position="68"/>
        <end position="94"/>
    </location>
</feature>
<evidence type="ECO:0000313" key="9">
    <source>
        <dbReference type="EMBL" id="MBP1988808.1"/>
    </source>
</evidence>
<keyword evidence="6 7" id="KW-0472">Membrane</keyword>
<accession>A0ABS4IMK8</accession>
<evidence type="ECO:0000256" key="2">
    <source>
        <dbReference type="ARBA" id="ARBA00022448"/>
    </source>
</evidence>
<feature type="transmembrane region" description="Helical" evidence="7">
    <location>
        <begin position="181"/>
        <end position="203"/>
    </location>
</feature>
<evidence type="ECO:0000256" key="4">
    <source>
        <dbReference type="ARBA" id="ARBA00022692"/>
    </source>
</evidence>
<comment type="subcellular location">
    <subcellularLocation>
        <location evidence="1 7">Cell membrane</location>
        <topology evidence="1 7">Multi-pass membrane protein</topology>
    </subcellularLocation>
</comment>
<keyword evidence="2 7" id="KW-0813">Transport</keyword>
<comment type="similarity">
    <text evidence="7">Belongs to the binding-protein-dependent transport system permease family.</text>
</comment>
<feature type="transmembrane region" description="Helical" evidence="7">
    <location>
        <begin position="238"/>
        <end position="260"/>
    </location>
</feature>
<feature type="transmembrane region" description="Helical" evidence="7">
    <location>
        <begin position="106"/>
        <end position="128"/>
    </location>
</feature>
<dbReference type="PANTHER" id="PTHR32243">
    <property type="entry name" value="MALTOSE TRANSPORT SYSTEM PERMEASE-RELATED"/>
    <property type="match status" value="1"/>
</dbReference>
<dbReference type="EMBL" id="JAGGLB010000001">
    <property type="protein sequence ID" value="MBP1988808.1"/>
    <property type="molecule type" value="Genomic_DNA"/>
</dbReference>
<protein>
    <submittedName>
        <fullName evidence="9">Raffinose/stachyose/melibiose transport system permease protein</fullName>
    </submittedName>
</protein>
<feature type="transmembrane region" description="Helical" evidence="7">
    <location>
        <begin position="140"/>
        <end position="161"/>
    </location>
</feature>
<dbReference type="Proteomes" id="UP001519287">
    <property type="component" value="Unassembled WGS sequence"/>
</dbReference>
<dbReference type="PROSITE" id="PS50928">
    <property type="entry name" value="ABC_TM1"/>
    <property type="match status" value="1"/>
</dbReference>
<evidence type="ECO:0000256" key="5">
    <source>
        <dbReference type="ARBA" id="ARBA00022989"/>
    </source>
</evidence>
<feature type="transmembrane region" description="Helical" evidence="7">
    <location>
        <begin position="210"/>
        <end position="232"/>
    </location>
</feature>
<keyword evidence="5 7" id="KW-1133">Transmembrane helix</keyword>
<dbReference type="PANTHER" id="PTHR32243:SF24">
    <property type="entry name" value="DIACETYLCHITOBIOSE UPTAKE SYSTEM PERMEASE PROTEIN NGCG"/>
    <property type="match status" value="1"/>
</dbReference>
<dbReference type="CDD" id="cd06261">
    <property type="entry name" value="TM_PBP2"/>
    <property type="match status" value="1"/>
</dbReference>
<evidence type="ECO:0000256" key="7">
    <source>
        <dbReference type="RuleBase" id="RU363032"/>
    </source>
</evidence>
<keyword evidence="4 7" id="KW-0812">Transmembrane</keyword>
<keyword evidence="3" id="KW-1003">Cell membrane</keyword>
<evidence type="ECO:0000256" key="3">
    <source>
        <dbReference type="ARBA" id="ARBA00022475"/>
    </source>
</evidence>
<evidence type="ECO:0000313" key="10">
    <source>
        <dbReference type="Proteomes" id="UP001519287"/>
    </source>
</evidence>
<keyword evidence="10" id="KW-1185">Reference proteome</keyword>
<dbReference type="RefSeq" id="WP_376774353.1">
    <property type="nucleotide sequence ID" value="NZ_JAGGLB010000001.1"/>
</dbReference>
<evidence type="ECO:0000256" key="1">
    <source>
        <dbReference type="ARBA" id="ARBA00004651"/>
    </source>
</evidence>
<dbReference type="Pfam" id="PF00528">
    <property type="entry name" value="BPD_transp_1"/>
    <property type="match status" value="1"/>
</dbReference>
<dbReference type="InterPro" id="IPR035906">
    <property type="entry name" value="MetI-like_sf"/>
</dbReference>
<reference evidence="9 10" key="1">
    <citation type="submission" date="2021-03" db="EMBL/GenBank/DDBJ databases">
        <title>Genomic Encyclopedia of Type Strains, Phase IV (KMG-IV): sequencing the most valuable type-strain genomes for metagenomic binning, comparative biology and taxonomic classification.</title>
        <authorList>
            <person name="Goeker M."/>
        </authorList>
    </citation>
    <scope>NUCLEOTIDE SEQUENCE [LARGE SCALE GENOMIC DNA]</scope>
    <source>
        <strain evidence="9 10">DSM 26048</strain>
    </source>
</reference>